<evidence type="ECO:0000256" key="12">
    <source>
        <dbReference type="ARBA" id="ARBA00031184"/>
    </source>
</evidence>
<gene>
    <name evidence="19" type="ORF">RYS15_19060</name>
</gene>
<dbReference type="Gene3D" id="3.30.830.10">
    <property type="entry name" value="Metalloenzyme, LuxS/M16 peptidase-like"/>
    <property type="match status" value="4"/>
</dbReference>
<evidence type="ECO:0000313" key="19">
    <source>
        <dbReference type="EMBL" id="MDV2080791.1"/>
    </source>
</evidence>
<keyword evidence="7" id="KW-0479">Metal-binding</keyword>
<keyword evidence="8" id="KW-0378">Hydrolase</keyword>
<evidence type="ECO:0000259" key="18">
    <source>
        <dbReference type="Pfam" id="PF16187"/>
    </source>
</evidence>
<evidence type="ECO:0000256" key="15">
    <source>
        <dbReference type="SAM" id="Coils"/>
    </source>
</evidence>
<keyword evidence="6" id="KW-0645">Protease</keyword>
<dbReference type="PANTHER" id="PTHR43690">
    <property type="entry name" value="NARDILYSIN"/>
    <property type="match status" value="1"/>
</dbReference>
<feature type="domain" description="Peptidase M16 middle/third" evidence="18">
    <location>
        <begin position="396"/>
        <end position="639"/>
    </location>
</feature>
<evidence type="ECO:0000256" key="1">
    <source>
        <dbReference type="ARBA" id="ARBA00001947"/>
    </source>
</evidence>
<evidence type="ECO:0000259" key="16">
    <source>
        <dbReference type="Pfam" id="PF00675"/>
    </source>
</evidence>
<comment type="function">
    <text evidence="2">Endopeptidase that degrades small peptides of less than 7 kDa, such as glucagon and insulin.</text>
</comment>
<evidence type="ECO:0000256" key="9">
    <source>
        <dbReference type="ARBA" id="ARBA00022833"/>
    </source>
</evidence>
<evidence type="ECO:0000256" key="4">
    <source>
        <dbReference type="ARBA" id="ARBA00012449"/>
    </source>
</evidence>
<sequence length="917" mass="102181">MRRIVVTGIAVLLFVLQARAEVIKPPIDHRDYRSVDLANGLSVTLVRDQRAEFAAGAMSVEVGSNHDPAELPGLAHLLEHMVFSGSKHYPERGGFIEQVNQDGGGFNFNAYTTHDHTTYAFQVRSGAMEDALVRFADFLSSPLLAEEDVRKEIAIVDHEFQERVQQPRFETLSVFRKVLQPDHPFARFNTGNEEVFSGSSPQALVQALSEMFESYYVAENMNLVVVAPWQLDITESLVRRIFSDLPSAVAPQSLPPVIERRQSGPLQIEMSGRSQRAALDFLFPLPMASMPVHRYFGHLIASHSPGGLRQQLLARGWATGIATGAGVLSSRQALFQISLDLTPEGMAHSDQVISLIQAYLHKLSTVALESSRYDRQRQVSKVHFDDLEFGSVKALAGHIARNRVYFPADEALVGGLVLPEYDESALQQFLALLEKNNLVLIKTVPDVEFDLTERWTGASYRMTQIDRATWQSWQEMGEEASFSLTAETNPYLSGASGISASDESSERPVLLTAPDLSSQTRSVRAWFKQDKTFNNSKGSSFLAIDHPVSFESERHRVMIGLYGAMLLDELAKPLEQAHEAGLRVAVAPSRSGLMVAVYGNTAPQSKLLPDLVEQIRALELDVRQLARAQEQFARQVDQYSNVPATTGLALALFSELDSLPPLDGQLDVVRSVTVDELRAFHTEFWQAPALTAFFHGNWSRQGADDVVNRLRQMLQLSGLGRRDRKPVNPGLDESRLSVEEPAVSESAAILYARQPVSPKLSAQLAMTAQILNGELFDHGRNREAVAYTVNARMVSDYKYRGVLISVEAPGQSGEEVRQFIESRLEALPDVLLEMSEEQYLSYRDGLRTRMLSSRENLANLGRYWWQMLRLYDRPVDETAIALASLSSLSRSQLANFIESLFLGQGGVRYWRLGETSQ</sequence>
<proteinExistence type="inferred from homology"/>
<dbReference type="Pfam" id="PF16187">
    <property type="entry name" value="Peptidase_M16_M"/>
    <property type="match status" value="1"/>
</dbReference>
<reference evidence="19 20" key="1">
    <citation type="submission" date="2023-10" db="EMBL/GenBank/DDBJ databases">
        <title>Characteristics and mechanism of a salt-tolerant marine origin heterotrophic nitrifying- aerobic denitrifying bacteria Marinobacter xestospongiae HN1.</title>
        <authorList>
            <person name="Qi R."/>
        </authorList>
    </citation>
    <scope>NUCLEOTIDE SEQUENCE [LARGE SCALE GENOMIC DNA]</scope>
    <source>
        <strain evidence="19 20">HN1</strain>
    </source>
</reference>
<dbReference type="Pfam" id="PF00675">
    <property type="entry name" value="Peptidase_M16"/>
    <property type="match status" value="1"/>
</dbReference>
<dbReference type="Proteomes" id="UP001269819">
    <property type="component" value="Unassembled WGS sequence"/>
</dbReference>
<name>A0ABU3W2Z0_9GAMM</name>
<feature type="domain" description="Peptidase M16 C-terminal" evidence="17">
    <location>
        <begin position="671"/>
        <end position="842"/>
    </location>
</feature>
<dbReference type="InterPro" id="IPR011249">
    <property type="entry name" value="Metalloenz_LuxS/M16"/>
</dbReference>
<dbReference type="RefSeq" id="WP_316975145.1">
    <property type="nucleotide sequence ID" value="NZ_JAWIIJ010000019.1"/>
</dbReference>
<evidence type="ECO:0000256" key="8">
    <source>
        <dbReference type="ARBA" id="ARBA00022801"/>
    </source>
</evidence>
<dbReference type="InterPro" id="IPR007863">
    <property type="entry name" value="Peptidase_M16_C"/>
</dbReference>
<evidence type="ECO:0000256" key="13">
    <source>
        <dbReference type="ARBA" id="ARBA00033450"/>
    </source>
</evidence>
<dbReference type="InterPro" id="IPR011765">
    <property type="entry name" value="Pept_M16_N"/>
</dbReference>
<dbReference type="Pfam" id="PF05193">
    <property type="entry name" value="Peptidase_M16_C"/>
    <property type="match status" value="2"/>
</dbReference>
<evidence type="ECO:0000259" key="17">
    <source>
        <dbReference type="Pfam" id="PF05193"/>
    </source>
</evidence>
<organism evidence="19 20">
    <name type="scientific">Marinobacter xestospongiae</name>
    <dbReference type="NCBI Taxonomy" id="994319"/>
    <lineage>
        <taxon>Bacteria</taxon>
        <taxon>Pseudomonadati</taxon>
        <taxon>Pseudomonadota</taxon>
        <taxon>Gammaproteobacteria</taxon>
        <taxon>Pseudomonadales</taxon>
        <taxon>Marinobacteraceae</taxon>
        <taxon>Marinobacter</taxon>
    </lineage>
</organism>
<dbReference type="PROSITE" id="PS00143">
    <property type="entry name" value="INSULINASE"/>
    <property type="match status" value="1"/>
</dbReference>
<comment type="similarity">
    <text evidence="3 14">Belongs to the peptidase M16 family.</text>
</comment>
<dbReference type="SUPFAM" id="SSF63411">
    <property type="entry name" value="LuxS/MPP-like metallohydrolase"/>
    <property type="match status" value="4"/>
</dbReference>
<dbReference type="InterPro" id="IPR050626">
    <property type="entry name" value="Peptidase_M16"/>
</dbReference>
<protein>
    <recommendedName>
        <fullName evidence="5">Protease 3</fullName>
        <ecNumber evidence="4">3.4.24.55</ecNumber>
    </recommendedName>
    <alternativeName>
        <fullName evidence="13">Pitrilysin</fullName>
    </alternativeName>
    <alternativeName>
        <fullName evidence="12">Protease III</fullName>
    </alternativeName>
    <alternativeName>
        <fullName evidence="11">Protease pi</fullName>
    </alternativeName>
</protein>
<dbReference type="PANTHER" id="PTHR43690:SF18">
    <property type="entry name" value="INSULIN-DEGRADING ENZYME-RELATED"/>
    <property type="match status" value="1"/>
</dbReference>
<evidence type="ECO:0000256" key="11">
    <source>
        <dbReference type="ARBA" id="ARBA00029597"/>
    </source>
</evidence>
<dbReference type="EMBL" id="JAWIIJ010000019">
    <property type="protein sequence ID" value="MDV2080791.1"/>
    <property type="molecule type" value="Genomic_DNA"/>
</dbReference>
<dbReference type="EC" id="3.4.24.55" evidence="4"/>
<keyword evidence="9" id="KW-0862">Zinc</keyword>
<evidence type="ECO:0000256" key="7">
    <source>
        <dbReference type="ARBA" id="ARBA00022723"/>
    </source>
</evidence>
<evidence type="ECO:0000256" key="3">
    <source>
        <dbReference type="ARBA" id="ARBA00007261"/>
    </source>
</evidence>
<evidence type="ECO:0000256" key="2">
    <source>
        <dbReference type="ARBA" id="ARBA00002184"/>
    </source>
</evidence>
<feature type="domain" description="Peptidase M16 C-terminal" evidence="17">
    <location>
        <begin position="206"/>
        <end position="364"/>
    </location>
</feature>
<dbReference type="InterPro" id="IPR001431">
    <property type="entry name" value="Pept_M16_Zn_BS"/>
</dbReference>
<comment type="caution">
    <text evidence="19">The sequence shown here is derived from an EMBL/GenBank/DDBJ whole genome shotgun (WGS) entry which is preliminary data.</text>
</comment>
<evidence type="ECO:0000313" key="20">
    <source>
        <dbReference type="Proteomes" id="UP001269819"/>
    </source>
</evidence>
<feature type="domain" description="Peptidase M16 N-terminal" evidence="16">
    <location>
        <begin position="43"/>
        <end position="167"/>
    </location>
</feature>
<evidence type="ECO:0000256" key="14">
    <source>
        <dbReference type="RuleBase" id="RU004447"/>
    </source>
</evidence>
<feature type="coiled-coil region" evidence="15">
    <location>
        <begin position="608"/>
        <end position="635"/>
    </location>
</feature>
<keyword evidence="15" id="KW-0175">Coiled coil</keyword>
<accession>A0ABU3W2Z0</accession>
<dbReference type="InterPro" id="IPR032632">
    <property type="entry name" value="Peptidase_M16_M"/>
</dbReference>
<evidence type="ECO:0000256" key="10">
    <source>
        <dbReference type="ARBA" id="ARBA00023049"/>
    </source>
</evidence>
<comment type="cofactor">
    <cofactor evidence="1">
        <name>Zn(2+)</name>
        <dbReference type="ChEBI" id="CHEBI:29105"/>
    </cofactor>
</comment>
<evidence type="ECO:0000256" key="6">
    <source>
        <dbReference type="ARBA" id="ARBA00022670"/>
    </source>
</evidence>
<keyword evidence="10" id="KW-0482">Metalloprotease</keyword>
<keyword evidence="20" id="KW-1185">Reference proteome</keyword>
<evidence type="ECO:0000256" key="5">
    <source>
        <dbReference type="ARBA" id="ARBA00017565"/>
    </source>
</evidence>